<keyword evidence="3" id="KW-1185">Reference proteome</keyword>
<dbReference type="InterPro" id="IPR035986">
    <property type="entry name" value="PKD_dom_sf"/>
</dbReference>
<dbReference type="AlphaFoldDB" id="A0A927BWY6"/>
<evidence type="ECO:0000259" key="1">
    <source>
        <dbReference type="Pfam" id="PF07833"/>
    </source>
</evidence>
<comment type="caution">
    <text evidence="2">The sequence shown here is derived from an EMBL/GenBank/DDBJ whole genome shotgun (WGS) entry which is preliminary data.</text>
</comment>
<dbReference type="EMBL" id="JACXIZ010000035">
    <property type="protein sequence ID" value="MBD2847265.1"/>
    <property type="molecule type" value="Genomic_DNA"/>
</dbReference>
<name>A0A927BWY6_9BACL</name>
<feature type="domain" description="Copper amine oxidase-like N-terminal" evidence="1">
    <location>
        <begin position="11"/>
        <end position="102"/>
    </location>
</feature>
<dbReference type="RefSeq" id="WP_190920371.1">
    <property type="nucleotide sequence ID" value="NZ_JACXIZ010000035.1"/>
</dbReference>
<reference evidence="2" key="1">
    <citation type="submission" date="2020-09" db="EMBL/GenBank/DDBJ databases">
        <title>A novel bacterium of genus Paenibacillus, isolated from South China Sea.</title>
        <authorList>
            <person name="Huang H."/>
            <person name="Mo K."/>
            <person name="Hu Y."/>
        </authorList>
    </citation>
    <scope>NUCLEOTIDE SEQUENCE</scope>
    <source>
        <strain evidence="2">IB182496</strain>
    </source>
</reference>
<dbReference type="InterPro" id="IPR036582">
    <property type="entry name" value="Mao_N_sf"/>
</dbReference>
<dbReference type="Gene3D" id="2.60.40.10">
    <property type="entry name" value="Immunoglobulins"/>
    <property type="match status" value="1"/>
</dbReference>
<sequence length="615" mass="68332">MMKNNDLIMHNGQTVQAVQPVTFKDGASYLPFRTIAELYNFRVSYDKSTKESIATGGGLEFRFTPDTAYIQVNGESIKSSGKVYIQNGYMMVPLRTWADLTGSALTLKNGVMTFRWSFEPTANFTVDPEEIFAGQTTVTYTDQSKSPGGAIIDERWEGRQDVFTAPGDYVVTRWVMDERGVWSEPYSVSVHVEKPNEPPVANFTTDKSTYRIGEPVNYRDLSTDDKNDIVRRTWTSNEPAFFQAGTYQIELEVEDGEGLVHTATKVITVTEEVLYNENDFYRLFTPTGDKFPISARSVLDLEEVRFDIEPEDTNLIHSNSPERLLGEGVAYEDTVSGQTRFLFHNQNDSDKNLTLYVLATNPNATYASLTMDAFGIGGPNTYVSTGGKLASSRFMKSWLDPLDDETITLAPGESKLIMPNLSRVPIKPGQIVSAYADILSNQDIAYKVLVVDSTKDPLEALPQLKPLARDQTHVRGTFPGADRVLRIDGTIGATGQRIEFGGRKSDRYLTGEDRMTGTYEMNNGNFGVMYKMNITVAPRTVIAINPRGGHYAGAFLVNDKIVSTTENSILKGSWEAGVLYRSGNTTEQVELSFMLASGSNMPIQMIFLPMPEAKS</sequence>
<evidence type="ECO:0000313" key="3">
    <source>
        <dbReference type="Proteomes" id="UP000621560"/>
    </source>
</evidence>
<dbReference type="Gene3D" id="3.30.457.10">
    <property type="entry name" value="Copper amine oxidase-like, N-terminal domain"/>
    <property type="match status" value="1"/>
</dbReference>
<dbReference type="Pfam" id="PF07833">
    <property type="entry name" value="Cu_amine_oxidN1"/>
    <property type="match status" value="1"/>
</dbReference>
<proteinExistence type="predicted"/>
<dbReference type="InterPro" id="IPR013783">
    <property type="entry name" value="Ig-like_fold"/>
</dbReference>
<accession>A0A927BWY6</accession>
<organism evidence="2 3">
    <name type="scientific">Paenibacillus sabuli</name>
    <dbReference type="NCBI Taxonomy" id="2772509"/>
    <lineage>
        <taxon>Bacteria</taxon>
        <taxon>Bacillati</taxon>
        <taxon>Bacillota</taxon>
        <taxon>Bacilli</taxon>
        <taxon>Bacillales</taxon>
        <taxon>Paenibacillaceae</taxon>
        <taxon>Paenibacillus</taxon>
    </lineage>
</organism>
<protein>
    <submittedName>
        <fullName evidence="2">Copper amine oxidase N-terminal domain-containing protein</fullName>
    </submittedName>
</protein>
<evidence type="ECO:0000313" key="2">
    <source>
        <dbReference type="EMBL" id="MBD2847265.1"/>
    </source>
</evidence>
<gene>
    <name evidence="2" type="ORF">IDH44_18860</name>
</gene>
<dbReference type="SUPFAM" id="SSF49299">
    <property type="entry name" value="PKD domain"/>
    <property type="match status" value="1"/>
</dbReference>
<dbReference type="InterPro" id="IPR012854">
    <property type="entry name" value="Cu_amine_oxidase-like_N"/>
</dbReference>
<dbReference type="Proteomes" id="UP000621560">
    <property type="component" value="Unassembled WGS sequence"/>
</dbReference>
<dbReference type="SUPFAM" id="SSF55383">
    <property type="entry name" value="Copper amine oxidase, domain N"/>
    <property type="match status" value="1"/>
</dbReference>